<protein>
    <recommendedName>
        <fullName evidence="1">site-specific DNA-methyltransferase (adenine-specific)</fullName>
        <ecNumber evidence="1">2.1.1.72</ecNumber>
    </recommendedName>
</protein>
<dbReference type="EC" id="2.1.1.72" evidence="1"/>
<evidence type="ECO:0000313" key="8">
    <source>
        <dbReference type="EMBL" id="SFB21807.1"/>
    </source>
</evidence>
<dbReference type="InterPro" id="IPR050953">
    <property type="entry name" value="N4_N6_ade-DNA_methylase"/>
</dbReference>
<evidence type="ECO:0000256" key="5">
    <source>
        <dbReference type="ARBA" id="ARBA00047942"/>
    </source>
</evidence>
<evidence type="ECO:0000256" key="6">
    <source>
        <dbReference type="SAM" id="MobiDB-lite"/>
    </source>
</evidence>
<dbReference type="GO" id="GO:0009007">
    <property type="term" value="F:site-specific DNA-methyltransferase (adenine-specific) activity"/>
    <property type="evidence" value="ECO:0007669"/>
    <property type="project" value="UniProtKB-EC"/>
</dbReference>
<keyword evidence="9" id="KW-1185">Reference proteome</keyword>
<dbReference type="InterPro" id="IPR011639">
    <property type="entry name" value="MethylTrfase_TaqI-like_dom"/>
</dbReference>
<keyword evidence="2 8" id="KW-0489">Methyltransferase</keyword>
<comment type="catalytic activity">
    <reaction evidence="5">
        <text>a 2'-deoxyadenosine in DNA + S-adenosyl-L-methionine = an N(6)-methyl-2'-deoxyadenosine in DNA + S-adenosyl-L-homocysteine + H(+)</text>
        <dbReference type="Rhea" id="RHEA:15197"/>
        <dbReference type="Rhea" id="RHEA-COMP:12418"/>
        <dbReference type="Rhea" id="RHEA-COMP:12419"/>
        <dbReference type="ChEBI" id="CHEBI:15378"/>
        <dbReference type="ChEBI" id="CHEBI:57856"/>
        <dbReference type="ChEBI" id="CHEBI:59789"/>
        <dbReference type="ChEBI" id="CHEBI:90615"/>
        <dbReference type="ChEBI" id="CHEBI:90616"/>
        <dbReference type="EC" id="2.1.1.72"/>
    </reaction>
</comment>
<dbReference type="Proteomes" id="UP000199012">
    <property type="component" value="Unassembled WGS sequence"/>
</dbReference>
<accession>A0A1I0Z8X9</accession>
<feature type="region of interest" description="Disordered" evidence="6">
    <location>
        <begin position="1300"/>
        <end position="1326"/>
    </location>
</feature>
<dbReference type="PANTHER" id="PTHR33841">
    <property type="entry name" value="DNA METHYLTRANSFERASE YEEA-RELATED"/>
    <property type="match status" value="1"/>
</dbReference>
<evidence type="ECO:0000256" key="4">
    <source>
        <dbReference type="ARBA" id="ARBA00022691"/>
    </source>
</evidence>
<dbReference type="EMBL" id="FOKA01000010">
    <property type="protein sequence ID" value="SFB21807.1"/>
    <property type="molecule type" value="Genomic_DNA"/>
</dbReference>
<dbReference type="STRING" id="988821.SAMN05421867_11035"/>
<dbReference type="PRINTS" id="PR00507">
    <property type="entry name" value="N12N6MTFRASE"/>
</dbReference>
<gene>
    <name evidence="8" type="ORF">SAMN05421867_11035</name>
</gene>
<dbReference type="PANTHER" id="PTHR33841:SF1">
    <property type="entry name" value="DNA METHYLTRANSFERASE A"/>
    <property type="match status" value="1"/>
</dbReference>
<keyword evidence="4" id="KW-0949">S-adenosyl-L-methionine</keyword>
<dbReference type="GO" id="GO:0032259">
    <property type="term" value="P:methylation"/>
    <property type="evidence" value="ECO:0007669"/>
    <property type="project" value="UniProtKB-KW"/>
</dbReference>
<proteinExistence type="predicted"/>
<dbReference type="InterPro" id="IPR029063">
    <property type="entry name" value="SAM-dependent_MTases_sf"/>
</dbReference>
<keyword evidence="3" id="KW-0808">Transferase</keyword>
<dbReference type="RefSeq" id="WP_090033308.1">
    <property type="nucleotide sequence ID" value="NZ_BONM01000011.1"/>
</dbReference>
<evidence type="ECO:0000256" key="3">
    <source>
        <dbReference type="ARBA" id="ARBA00022679"/>
    </source>
</evidence>
<reference evidence="8 9" key="1">
    <citation type="submission" date="2016-10" db="EMBL/GenBank/DDBJ databases">
        <authorList>
            <person name="de Groot N.N."/>
        </authorList>
    </citation>
    <scope>NUCLEOTIDE SEQUENCE [LARGE SCALE GENOMIC DNA]</scope>
    <source>
        <strain evidence="8 9">CGMCC 4.6945</strain>
    </source>
</reference>
<feature type="compositionally biased region" description="Basic and acidic residues" evidence="6">
    <location>
        <begin position="1315"/>
        <end position="1326"/>
    </location>
</feature>
<dbReference type="SUPFAM" id="SSF53335">
    <property type="entry name" value="S-adenosyl-L-methionine-dependent methyltransferases"/>
    <property type="match status" value="1"/>
</dbReference>
<name>A0A1I0Z8X9_9CELL</name>
<dbReference type="GO" id="GO:0006304">
    <property type="term" value="P:DNA modification"/>
    <property type="evidence" value="ECO:0007669"/>
    <property type="project" value="InterPro"/>
</dbReference>
<evidence type="ECO:0000256" key="2">
    <source>
        <dbReference type="ARBA" id="ARBA00022603"/>
    </source>
</evidence>
<organism evidence="8 9">
    <name type="scientific">Cellulomonas marina</name>
    <dbReference type="NCBI Taxonomy" id="988821"/>
    <lineage>
        <taxon>Bacteria</taxon>
        <taxon>Bacillati</taxon>
        <taxon>Actinomycetota</taxon>
        <taxon>Actinomycetes</taxon>
        <taxon>Micrococcales</taxon>
        <taxon>Cellulomonadaceae</taxon>
        <taxon>Cellulomonas</taxon>
    </lineage>
</organism>
<dbReference type="OrthoDB" id="4280289at2"/>
<dbReference type="Pfam" id="PF07669">
    <property type="entry name" value="Eco57I"/>
    <property type="match status" value="1"/>
</dbReference>
<sequence>MSPAGQLTSVRTVGALLPADVLGRVAAGDQDLGGLRSADYHLGAGETPREAANRAWAYLLSVWPSFREALAALHAGDPAVRLTRERWLLLLFRELGYGRLQTTPAGGLNAGEKSYPVSHEWGPLPIHLLGWGVDLDRRTKGVPGAAERAPHAMVQELCNRSEDHLWAVVSNGQVLRLLRDSTSLSTVSFVEFDLEAIFDGELFADFVVLFLLLHQSRVEVPEGGAPADCWLERWRSSAIAQGTRAMALLRDGVQRAIEHLGTGFLRAPANTALRDGLADGSLALADMHQGLLRLVYRLLFLFVAEDRDALLDPDAAPVAKARYRDYYSTARLRRLALKRRGTAHTDLWRAQRLVIAKLGDEAGCPELGLPGIGGLFDDQGAEVFADADLPNDALLAAVRDLAVVRPAGQPQRLVDYKNLGAEELGSIYESLLELVPRHDPVHQTFALVTLAGNDRKTTGSYYTPSALIDLLLDETLDPLLDDTERAADPEATLLAMTVCDPACGSGHFLVAAARRIAERLAVVRSGESDPTPTHLRAALHDVVDRCIYGVDLNPLAAELAKVSLWLEAMQPGRPLSFLDAHVKVGNALLGTTPELIAAGIPDDAFVALGDDDKPTTTAWKRRNKVERDARAAAQDELDLFGDAPTPTVPPAPSTTAVPGARLADVHALARRYAAWQQSPELARERLLADAWCAAFVQHKRPGAPAITTGTLDAVRDGTIPAATAAAVHSHAVAHRFFHWHLEFPEVAGAGGFTAMVGNPPWETVQMSEKEFFAARAPEITTAANAAARKKAIARLAETDPTLLAAFDHAARDAAGQTQFIRASGRYPLCARGKINTYSIFAELFRSSIARDGRMGIITPTGLATDATTSAFFADTVATKRLAAFYDFENEARIFPGVHHAFRFAVTCLTGGRPVEHSRLSFLTRHVRDAVTTRFALAPEEILLLNPNTGTLPMFRTRRDAEITLGIYRRHPVLVNDATPANPWGVSFRQGLFNMAADSGLFRTADQLEADGAEFDGWAYVRGGHRWLPLYEGKMLSHYDHRYSTYEGATQAQLNVGTLPRISDIVHDQPDREALGRYWVSEAEVLDAIDERWDRDWFLGWRDITGQEKWRTFVPSVLPRAAVGNKFPLTLGADPRLAPLLHVLQSTFAFDYVARQKLSGTGMTFFIVKQLACPTPASFAVPLLGVVGTALADWIRPRLLELTYTSYRIGSYATDVLGLPPGADPGPPFRWLPERREQLRVELDAAMFRLYGLARDEVEHVMDSFFVVRKYEERDHGEFRTKRLILAAYDAMAAAASAGTTYVTPLDPPPGQGPRHPAERHRDEQQH</sequence>
<feature type="domain" description="Type II methyltransferase M.TaqI-like" evidence="7">
    <location>
        <begin position="546"/>
        <end position="770"/>
    </location>
</feature>
<dbReference type="Gene3D" id="3.40.50.150">
    <property type="entry name" value="Vaccinia Virus protein VP39"/>
    <property type="match status" value="2"/>
</dbReference>
<evidence type="ECO:0000313" key="9">
    <source>
        <dbReference type="Proteomes" id="UP000199012"/>
    </source>
</evidence>
<evidence type="ECO:0000256" key="1">
    <source>
        <dbReference type="ARBA" id="ARBA00011900"/>
    </source>
</evidence>
<evidence type="ECO:0000259" key="7">
    <source>
        <dbReference type="Pfam" id="PF07669"/>
    </source>
</evidence>